<dbReference type="CDD" id="cd14820">
    <property type="entry name" value="TRAX"/>
    <property type="match status" value="1"/>
</dbReference>
<proteinExistence type="predicted"/>
<organism evidence="1 2">
    <name type="scientific">Chaetoceros tenuissimus</name>
    <dbReference type="NCBI Taxonomy" id="426638"/>
    <lineage>
        <taxon>Eukaryota</taxon>
        <taxon>Sar</taxon>
        <taxon>Stramenopiles</taxon>
        <taxon>Ochrophyta</taxon>
        <taxon>Bacillariophyta</taxon>
        <taxon>Coscinodiscophyceae</taxon>
        <taxon>Chaetocerotophycidae</taxon>
        <taxon>Chaetocerotales</taxon>
        <taxon>Chaetocerotaceae</taxon>
        <taxon>Chaetoceros</taxon>
    </lineage>
</organism>
<evidence type="ECO:0008006" key="3">
    <source>
        <dbReference type="Google" id="ProtNLM"/>
    </source>
</evidence>
<protein>
    <recommendedName>
        <fullName evidence="3">Translin</fullName>
    </recommendedName>
</protein>
<evidence type="ECO:0000313" key="2">
    <source>
        <dbReference type="Proteomes" id="UP001054902"/>
    </source>
</evidence>
<keyword evidence="2" id="KW-1185">Reference proteome</keyword>
<gene>
    <name evidence="1" type="ORF">CTEN210_07398</name>
</gene>
<dbReference type="GO" id="GO:0043565">
    <property type="term" value="F:sequence-specific DNA binding"/>
    <property type="evidence" value="ECO:0007669"/>
    <property type="project" value="InterPro"/>
</dbReference>
<comment type="caution">
    <text evidence="1">The sequence shown here is derived from an EMBL/GenBank/DDBJ whole genome shotgun (WGS) entry which is preliminary data.</text>
</comment>
<dbReference type="Proteomes" id="UP001054902">
    <property type="component" value="Unassembled WGS sequence"/>
</dbReference>
<dbReference type="AlphaFoldDB" id="A0AAD3CRL8"/>
<accession>A0AAD3CRL8</accession>
<dbReference type="Gene3D" id="1.20.58.200">
    <property type="entry name" value="Translin, domain 2"/>
    <property type="match status" value="1"/>
</dbReference>
<evidence type="ECO:0000313" key="1">
    <source>
        <dbReference type="EMBL" id="GFH50922.1"/>
    </source>
</evidence>
<dbReference type="InterPro" id="IPR016069">
    <property type="entry name" value="Translin_C"/>
</dbReference>
<dbReference type="SUPFAM" id="SSF74784">
    <property type="entry name" value="Translin"/>
    <property type="match status" value="2"/>
</dbReference>
<dbReference type="EMBL" id="BLLK01000045">
    <property type="protein sequence ID" value="GFH50922.1"/>
    <property type="molecule type" value="Genomic_DNA"/>
</dbReference>
<dbReference type="InterPro" id="IPR002848">
    <property type="entry name" value="Translin_fam"/>
</dbReference>
<name>A0AAD3CRL8_9STRA</name>
<dbReference type="InterPro" id="IPR036081">
    <property type="entry name" value="Translin_sf"/>
</dbReference>
<reference evidence="1 2" key="1">
    <citation type="journal article" date="2021" name="Sci. Rep.">
        <title>The genome of the diatom Chaetoceros tenuissimus carries an ancient integrated fragment of an extant virus.</title>
        <authorList>
            <person name="Hongo Y."/>
            <person name="Kimura K."/>
            <person name="Takaki Y."/>
            <person name="Yoshida Y."/>
            <person name="Baba S."/>
            <person name="Kobayashi G."/>
            <person name="Nagasaki K."/>
            <person name="Hano T."/>
            <person name="Tomaru Y."/>
        </authorList>
    </citation>
    <scope>NUCLEOTIDE SEQUENCE [LARGE SCALE GENOMIC DNA]</scope>
    <source>
        <strain evidence="1 2">NIES-3715</strain>
    </source>
</reference>
<dbReference type="PANTHER" id="PTHR10741">
    <property type="entry name" value="TRANSLIN AND TRANSLIN ASSOCIATED PROTEIN X"/>
    <property type="match status" value="1"/>
</dbReference>
<sequence>MSNEFLPSPPYSYLSGKADIIDLSALEEQILADDQTYQTANEICGKIKSAILHSRAALEQPQSKSQSQKDLEELINLAIEEDEKYRAKGKLRVSKVSFTFGDYVRFKAYVHFLQTGKLILQSSLPSAITDEEYLSGIILLNHDLARYSIGRATDRDVKSVILARTLIASILEHLMQYDFRNGHLRRKYDGVKYALKQCETVLYELSVTGCDVGSNDNEPNAKKPRLDDDTLPKDELESLRLRMVRRDDLRESLIKKCRDGQKAAKQAIYSLHREDFKSAEKQIDICEKCILDQLKPIVDEEPQLRYGSFANVLEEYAEAKLFYHWLAGDGSSIDKAKPKGDVIMPQDFNTVQLEPDDYLGGLCDLTGEIGRFAVKRGTSRDVDGVKLSLDTNSSIHYALKSLAKLPGGGLNKKLDPLRRSVEKLERMLYELSLVQATGRNIVAGIEESKEE</sequence>
<dbReference type="Gene3D" id="1.20.58.2140">
    <property type="match status" value="1"/>
</dbReference>
<dbReference type="Pfam" id="PF01997">
    <property type="entry name" value="Translin"/>
    <property type="match status" value="2"/>
</dbReference>